<name>A0A5B7JAI3_PORTR</name>
<keyword evidence="2" id="KW-1185">Reference proteome</keyword>
<accession>A0A5B7JAI3</accession>
<protein>
    <submittedName>
        <fullName evidence="1">Uncharacterized protein</fullName>
    </submittedName>
</protein>
<reference evidence="1 2" key="1">
    <citation type="submission" date="2019-05" db="EMBL/GenBank/DDBJ databases">
        <title>Another draft genome of Portunus trituberculatus and its Hox gene families provides insights of decapod evolution.</title>
        <authorList>
            <person name="Jeong J.-H."/>
            <person name="Song I."/>
            <person name="Kim S."/>
            <person name="Choi T."/>
            <person name="Kim D."/>
            <person name="Ryu S."/>
            <person name="Kim W."/>
        </authorList>
    </citation>
    <scope>NUCLEOTIDE SEQUENCE [LARGE SCALE GENOMIC DNA]</scope>
    <source>
        <tissue evidence="1">Muscle</tissue>
    </source>
</reference>
<dbReference type="Proteomes" id="UP000324222">
    <property type="component" value="Unassembled WGS sequence"/>
</dbReference>
<dbReference type="AlphaFoldDB" id="A0A5B7JAI3"/>
<evidence type="ECO:0000313" key="1">
    <source>
        <dbReference type="EMBL" id="MPC94891.1"/>
    </source>
</evidence>
<comment type="caution">
    <text evidence="1">The sequence shown here is derived from an EMBL/GenBank/DDBJ whole genome shotgun (WGS) entry which is preliminary data.</text>
</comment>
<sequence length="83" mass="8721">MCEADESLLPAWSLSLSAGQTVLPDVWVAGGREVSCPAVCVVWCGVGVGRPDTRHTAVFPHDVSEPSCISRSKGLPVKSVCLI</sequence>
<gene>
    <name evidence="1" type="ORF">E2C01_090081</name>
</gene>
<dbReference type="EMBL" id="VSRR010100172">
    <property type="protein sequence ID" value="MPC94891.1"/>
    <property type="molecule type" value="Genomic_DNA"/>
</dbReference>
<evidence type="ECO:0000313" key="2">
    <source>
        <dbReference type="Proteomes" id="UP000324222"/>
    </source>
</evidence>
<proteinExistence type="predicted"/>
<organism evidence="1 2">
    <name type="scientific">Portunus trituberculatus</name>
    <name type="common">Swimming crab</name>
    <name type="synonym">Neptunus trituberculatus</name>
    <dbReference type="NCBI Taxonomy" id="210409"/>
    <lineage>
        <taxon>Eukaryota</taxon>
        <taxon>Metazoa</taxon>
        <taxon>Ecdysozoa</taxon>
        <taxon>Arthropoda</taxon>
        <taxon>Crustacea</taxon>
        <taxon>Multicrustacea</taxon>
        <taxon>Malacostraca</taxon>
        <taxon>Eumalacostraca</taxon>
        <taxon>Eucarida</taxon>
        <taxon>Decapoda</taxon>
        <taxon>Pleocyemata</taxon>
        <taxon>Brachyura</taxon>
        <taxon>Eubrachyura</taxon>
        <taxon>Portunoidea</taxon>
        <taxon>Portunidae</taxon>
        <taxon>Portuninae</taxon>
        <taxon>Portunus</taxon>
    </lineage>
</organism>